<sequence length="242" mass="27854">MGKKKRKGKAFKNRPFYDKLIIPTDVYQKIRALTLEASGEISGFGRTSLVQTDGAFGGTALRLEELEIFTQECQCYHTTLKKDALHTLYYEVAKNDGNPEEWNFWWHSHVDMDTGFSLEDDNTMEDISKDGGLIVALCTNKDGDTTSTVYKNGRRLMNNLPVEIISPIPDDARAEARQIIKDKVTYVPEFNYRNLMDPDGDFLHPDDIDYEDVKKYTEGMSKRKKKRFLIGVREFFRDKVGI</sequence>
<protein>
    <recommendedName>
        <fullName evidence="2">JAB domain-containing protein</fullName>
    </recommendedName>
</protein>
<organism evidence="1">
    <name type="scientific">marine sediment metagenome</name>
    <dbReference type="NCBI Taxonomy" id="412755"/>
    <lineage>
        <taxon>unclassified sequences</taxon>
        <taxon>metagenomes</taxon>
        <taxon>ecological metagenomes</taxon>
    </lineage>
</organism>
<proteinExistence type="predicted"/>
<accession>A0A0F9K5R2</accession>
<name>A0A0F9K5R2_9ZZZZ</name>
<evidence type="ECO:0008006" key="2">
    <source>
        <dbReference type="Google" id="ProtNLM"/>
    </source>
</evidence>
<evidence type="ECO:0000313" key="1">
    <source>
        <dbReference type="EMBL" id="KKM17438.1"/>
    </source>
</evidence>
<comment type="caution">
    <text evidence="1">The sequence shown here is derived from an EMBL/GenBank/DDBJ whole genome shotgun (WGS) entry which is preliminary data.</text>
</comment>
<reference evidence="1" key="1">
    <citation type="journal article" date="2015" name="Nature">
        <title>Complex archaea that bridge the gap between prokaryotes and eukaryotes.</title>
        <authorList>
            <person name="Spang A."/>
            <person name="Saw J.H."/>
            <person name="Jorgensen S.L."/>
            <person name="Zaremba-Niedzwiedzka K."/>
            <person name="Martijn J."/>
            <person name="Lind A.E."/>
            <person name="van Eijk R."/>
            <person name="Schleper C."/>
            <person name="Guy L."/>
            <person name="Ettema T.J."/>
        </authorList>
    </citation>
    <scope>NUCLEOTIDE SEQUENCE</scope>
</reference>
<gene>
    <name evidence="1" type="ORF">LCGC14_1675780</name>
</gene>
<dbReference type="EMBL" id="LAZR01014452">
    <property type="protein sequence ID" value="KKM17438.1"/>
    <property type="molecule type" value="Genomic_DNA"/>
</dbReference>
<dbReference type="AlphaFoldDB" id="A0A0F9K5R2"/>